<evidence type="ECO:0000313" key="4">
    <source>
        <dbReference type="Proteomes" id="UP000827986"/>
    </source>
</evidence>
<dbReference type="InterPro" id="IPR001478">
    <property type="entry name" value="PDZ"/>
</dbReference>
<dbReference type="GO" id="GO:0005737">
    <property type="term" value="C:cytoplasm"/>
    <property type="evidence" value="ECO:0007669"/>
    <property type="project" value="TreeGrafter"/>
</dbReference>
<sequence>MGGAGPQLQHWGAEKSEACGISCSAHQSPHRAPEPPIPAAETAPVAGVNVVVVVDGSCILQYTHRDSPCHCLRRGDALLARRPPPCYGAAAPCSPPAAGPPLSRRARGLGVRCCAEFCLGEEEERAERRPCHPGAPPRRAPPPGRLTPVPLPRSATGPWFTVEAPEDGGPGARVARIWDRGRCPLLEEGDLVAKVNGADVRGLGPQEVENVLQQHTRAGDVILLVERRGPGLRQPPLEPLFSIPSPCRDPPRAGGPRGSWGGPSGDTLAVTSFVGPEPRDVLLCPARCRGGEARRPRRPQPAGGPGELGGSVAPDSAGRADRLVPGPSSDPPGGKHPEDGGLLARFSHPELGGLFRQVGAKVRLRMLPPLRDMAASSDLDGADIQVEEGAGRPGCRLPQPQCLSAPRDPPSYSVELLRGPLGFGFSLRGGSEYNMDIYVLGLLEGGPAQQSGKIQVSDQLLEINGEPTLGMTHARAVEQIRRGGSRICLVLRKGDGFVPDYDREHIPSPAGRDRMPEGGPAPHGWRADTAERSPRWGRDARCCLEASPSSAERGSHRCHQRGSRDCRGAEQGWPASGTEAEARKGESGSLSPQRERVWRGLSEPAPGPWLVPSKERLSRALRGVCMGEGEDDEGGSLGQGKDREVRWRT</sequence>
<feature type="compositionally biased region" description="Gly residues" evidence="1">
    <location>
        <begin position="255"/>
        <end position="264"/>
    </location>
</feature>
<dbReference type="PANTHER" id="PTHR10316">
    <property type="entry name" value="MEMBRANE ASSOCIATED GUANYLATE KINASE-RELATED"/>
    <property type="match status" value="1"/>
</dbReference>
<feature type="region of interest" description="Disordered" evidence="1">
    <location>
        <begin position="506"/>
        <end position="532"/>
    </location>
</feature>
<dbReference type="PROSITE" id="PS50106">
    <property type="entry name" value="PDZ"/>
    <property type="match status" value="1"/>
</dbReference>
<feature type="compositionally biased region" description="Basic and acidic residues" evidence="1">
    <location>
        <begin position="640"/>
        <end position="649"/>
    </location>
</feature>
<evidence type="ECO:0000259" key="2">
    <source>
        <dbReference type="PROSITE" id="PS50106"/>
    </source>
</evidence>
<feature type="region of interest" description="Disordered" evidence="1">
    <location>
        <begin position="291"/>
        <end position="345"/>
    </location>
</feature>
<name>A0A9D3XYD2_9SAUR</name>
<dbReference type="EMBL" id="JAHDVG010000112">
    <property type="protein sequence ID" value="KAH1188027.1"/>
    <property type="molecule type" value="Genomic_DNA"/>
</dbReference>
<dbReference type="SUPFAM" id="SSF50156">
    <property type="entry name" value="PDZ domain-like"/>
    <property type="match status" value="2"/>
</dbReference>
<dbReference type="GO" id="GO:0005911">
    <property type="term" value="C:cell-cell junction"/>
    <property type="evidence" value="ECO:0007669"/>
    <property type="project" value="TreeGrafter"/>
</dbReference>
<dbReference type="AlphaFoldDB" id="A0A9D3XYD2"/>
<dbReference type="FunFam" id="2.30.42.10:FF:000249">
    <property type="entry name" value="membrane-associated guanylate kinase, WW and PDZ domain-containing protein 1-like isoform X2"/>
    <property type="match status" value="1"/>
</dbReference>
<dbReference type="SMART" id="SM00228">
    <property type="entry name" value="PDZ"/>
    <property type="match status" value="2"/>
</dbReference>
<dbReference type="CDD" id="cd06735">
    <property type="entry name" value="PDZ5_MAGI-1_3-like"/>
    <property type="match status" value="1"/>
</dbReference>
<accession>A0A9D3XYD2</accession>
<dbReference type="Gene3D" id="2.30.42.10">
    <property type="match status" value="2"/>
</dbReference>
<reference evidence="3" key="1">
    <citation type="submission" date="2021-09" db="EMBL/GenBank/DDBJ databases">
        <title>The genome of Mauremys mutica provides insights into the evolution of semi-aquatic lifestyle.</title>
        <authorList>
            <person name="Gong S."/>
            <person name="Gao Y."/>
        </authorList>
    </citation>
    <scope>NUCLEOTIDE SEQUENCE</scope>
    <source>
        <strain evidence="3">MM-2020</strain>
        <tissue evidence="3">Muscle</tissue>
    </source>
</reference>
<evidence type="ECO:0000313" key="3">
    <source>
        <dbReference type="EMBL" id="KAH1188027.1"/>
    </source>
</evidence>
<comment type="caution">
    <text evidence="3">The sequence shown here is derived from an EMBL/GenBank/DDBJ whole genome shotgun (WGS) entry which is preliminary data.</text>
</comment>
<feature type="region of interest" description="Disordered" evidence="1">
    <location>
        <begin position="626"/>
        <end position="649"/>
    </location>
</feature>
<feature type="compositionally biased region" description="Basic and acidic residues" evidence="1">
    <location>
        <begin position="506"/>
        <end position="516"/>
    </location>
</feature>
<dbReference type="InterPro" id="IPR036034">
    <property type="entry name" value="PDZ_sf"/>
</dbReference>
<feature type="region of interest" description="Disordered" evidence="1">
    <location>
        <begin position="126"/>
        <end position="150"/>
    </location>
</feature>
<dbReference type="Pfam" id="PF00595">
    <property type="entry name" value="PDZ"/>
    <property type="match status" value="1"/>
</dbReference>
<feature type="domain" description="PDZ" evidence="2">
    <location>
        <begin position="413"/>
        <end position="495"/>
    </location>
</feature>
<evidence type="ECO:0000256" key="1">
    <source>
        <dbReference type="SAM" id="MobiDB-lite"/>
    </source>
</evidence>
<dbReference type="PANTHER" id="PTHR10316:SF41">
    <property type="entry name" value="MAGI FAMILY MEMBER, X-LINKED A-RELATED"/>
    <property type="match status" value="1"/>
</dbReference>
<keyword evidence="4" id="KW-1185">Reference proteome</keyword>
<dbReference type="Proteomes" id="UP000827986">
    <property type="component" value="Unassembled WGS sequence"/>
</dbReference>
<protein>
    <recommendedName>
        <fullName evidence="2">PDZ domain-containing protein</fullName>
    </recommendedName>
</protein>
<feature type="region of interest" description="Disordered" evidence="1">
    <location>
        <begin position="547"/>
        <end position="614"/>
    </location>
</feature>
<proteinExistence type="predicted"/>
<dbReference type="GO" id="GO:0007165">
    <property type="term" value="P:signal transduction"/>
    <property type="evidence" value="ECO:0007669"/>
    <property type="project" value="TreeGrafter"/>
</dbReference>
<feature type="region of interest" description="Disordered" evidence="1">
    <location>
        <begin position="235"/>
        <end position="272"/>
    </location>
</feature>
<feature type="compositionally biased region" description="Pro residues" evidence="1">
    <location>
        <begin position="133"/>
        <end position="150"/>
    </location>
</feature>
<organism evidence="3 4">
    <name type="scientific">Mauremys mutica</name>
    <name type="common">yellowpond turtle</name>
    <dbReference type="NCBI Taxonomy" id="74926"/>
    <lineage>
        <taxon>Eukaryota</taxon>
        <taxon>Metazoa</taxon>
        <taxon>Chordata</taxon>
        <taxon>Craniata</taxon>
        <taxon>Vertebrata</taxon>
        <taxon>Euteleostomi</taxon>
        <taxon>Archelosauria</taxon>
        <taxon>Testudinata</taxon>
        <taxon>Testudines</taxon>
        <taxon>Cryptodira</taxon>
        <taxon>Durocryptodira</taxon>
        <taxon>Testudinoidea</taxon>
        <taxon>Geoemydidae</taxon>
        <taxon>Geoemydinae</taxon>
        <taxon>Mauremys</taxon>
    </lineage>
</organism>
<gene>
    <name evidence="3" type="ORF">KIL84_012415</name>
</gene>